<feature type="region of interest" description="Disordered" evidence="4">
    <location>
        <begin position="220"/>
        <end position="284"/>
    </location>
</feature>
<evidence type="ECO:0000256" key="4">
    <source>
        <dbReference type="SAM" id="MobiDB-lite"/>
    </source>
</evidence>
<accession>A0A0A0PPL2</accession>
<dbReference type="Proteomes" id="UP000169234">
    <property type="component" value="Genome"/>
</dbReference>
<feature type="compositionally biased region" description="Low complexity" evidence="4">
    <location>
        <begin position="247"/>
        <end position="258"/>
    </location>
</feature>
<sequence>MPSGRGEDADSTGNALRRLPHVRKRIGKRKHLDIYRRLLRVFPSFVALNRLLGGLFPPELQKYRRRLFIEVRLSRRIPDCVLVFLPPDSGSRGIVYCYVIEFKTTYSDADDQSVRWHATHSLQYAEGLRQLKGALVDFDFLRLPRGGGQVWSVVPSLVFFQQKADRPSFYRAFRSGRFDLCTDSVLDYLGRRQDESVAHLLAATRRRLLRAARGKRTALPRARASAVAGGRGGGNARRGLARGRAHGPGAQTVSASGAEGSGSQGADLLRGSRRARVRGGGAVEPAVRARRRTVAADAATTTVSSAFVVPRDRRGRSFRRPTRSL</sequence>
<evidence type="ECO:0000256" key="3">
    <source>
        <dbReference type="ARBA" id="ARBA00022921"/>
    </source>
</evidence>
<reference evidence="5 8" key="1">
    <citation type="submission" date="2014-01" db="EMBL/GenBank/DDBJ databases">
        <title>Diversity of human cytomegalovirus.</title>
        <authorList>
            <person name="Wilkie G.S."/>
            <person name="Zavattoni M."/>
            <person name="Davison A.J."/>
        </authorList>
    </citation>
    <scope>NUCLEOTIDE SEQUENCE [LARGE SCALE GENOMIC DNA]</scope>
    <source>
        <strain evidence="5">UKNEQAS1</strain>
    </source>
</reference>
<gene>
    <name evidence="5" type="primary">UL76</name>
</gene>
<evidence type="ECO:0000256" key="2">
    <source>
        <dbReference type="ARBA" id="ARBA00004328"/>
    </source>
</evidence>
<organism evidence="5 8">
    <name type="scientific">Human cytomegalovirus</name>
    <name type="common">HHV-5</name>
    <name type="synonym">Human herpesvirus 5</name>
    <dbReference type="NCBI Taxonomy" id="10359"/>
    <lineage>
        <taxon>Viruses</taxon>
        <taxon>Duplodnaviria</taxon>
        <taxon>Heunggongvirae</taxon>
        <taxon>Peploviricota</taxon>
        <taxon>Herviviricetes</taxon>
        <taxon>Herpesvirales</taxon>
        <taxon>Orthoherpesviridae</taxon>
        <taxon>Betaherpesvirinae</taxon>
        <taxon>Cytomegalovirus</taxon>
        <taxon>Cytomegalovirus humanbeta5</taxon>
    </lineage>
</organism>
<protein>
    <submittedName>
        <fullName evidence="5">Nuclear protein UL24</fullName>
    </submittedName>
</protein>
<proteinExistence type="predicted"/>
<organismHost>
    <name type="scientific">Homo sapiens</name>
    <name type="common">Human</name>
    <dbReference type="NCBI Taxonomy" id="9606"/>
</organismHost>
<dbReference type="InterPro" id="IPR002580">
    <property type="entry name" value="Herpes_UL24"/>
</dbReference>
<evidence type="ECO:0000313" key="6">
    <source>
        <dbReference type="EMBL" id="VDY02958.1"/>
    </source>
</evidence>
<name>A0A0A0PPL2_HCMV</name>
<reference evidence="6" key="2">
    <citation type="submission" date="2018-12" db="EMBL/GenBank/DDBJ databases">
        <authorList>
            <person name="Camiolo S."/>
        </authorList>
    </citation>
    <scope>NUCLEOTIDE SEQUENCE</scope>
    <source>
        <strain evidence="7">PAT_H_5</strain>
        <strain evidence="6">PAT_K_49</strain>
    </source>
</reference>
<evidence type="ECO:0000313" key="5">
    <source>
        <dbReference type="EMBL" id="AHJ86163.1"/>
    </source>
</evidence>
<dbReference type="EMBL" id="LR131946">
    <property type="protein sequence ID" value="VDY02958.1"/>
    <property type="molecule type" value="Genomic_DNA"/>
</dbReference>
<evidence type="ECO:0000313" key="7">
    <source>
        <dbReference type="EMBL" id="VDY03127.1"/>
    </source>
</evidence>
<evidence type="ECO:0000313" key="8">
    <source>
        <dbReference type="Proteomes" id="UP000169234"/>
    </source>
</evidence>
<dbReference type="EMBL" id="LR131945">
    <property type="protein sequence ID" value="VDY03127.1"/>
    <property type="molecule type" value="Genomic_DNA"/>
</dbReference>
<evidence type="ECO:0000256" key="1">
    <source>
        <dbReference type="ARBA" id="ARBA00004307"/>
    </source>
</evidence>
<dbReference type="Pfam" id="PF01646">
    <property type="entry name" value="Herpes_UL24"/>
    <property type="match status" value="1"/>
</dbReference>
<dbReference type="GO" id="GO:0044196">
    <property type="term" value="C:host cell nucleolus"/>
    <property type="evidence" value="ECO:0007669"/>
    <property type="project" value="UniProtKB-SubCell"/>
</dbReference>
<comment type="subcellular location">
    <subcellularLocation>
        <location evidence="1">Host nucleus</location>
        <location evidence="1">Host nucleolus</location>
    </subcellularLocation>
    <subcellularLocation>
        <location evidence="2">Virion</location>
    </subcellularLocation>
</comment>
<keyword evidence="3" id="KW-0426">Late protein</keyword>
<dbReference type="EMBL" id="KJ361971">
    <property type="protein sequence ID" value="AHJ86163.1"/>
    <property type="molecule type" value="Genomic_DNA"/>
</dbReference>